<gene>
    <name evidence="1" type="ORF">KUA55_14475</name>
</gene>
<dbReference type="RefSeq" id="WP_218327098.1">
    <property type="nucleotide sequence ID" value="NZ_JAHUZB010000006.1"/>
</dbReference>
<dbReference type="EMBL" id="JAHUZB010000006">
    <property type="protein sequence ID" value="MBV7391891.1"/>
    <property type="molecule type" value="Genomic_DNA"/>
</dbReference>
<dbReference type="InterPro" id="IPR020915">
    <property type="entry name" value="UPF0311"/>
</dbReference>
<dbReference type="PANTHER" id="PTHR37315">
    <property type="entry name" value="UPF0311 PROTEIN BLR7842"/>
    <property type="match status" value="1"/>
</dbReference>
<dbReference type="PANTHER" id="PTHR37315:SF1">
    <property type="entry name" value="UPF0311 PROTEIN BLR7842"/>
    <property type="match status" value="1"/>
</dbReference>
<proteinExistence type="predicted"/>
<keyword evidence="2" id="KW-1185">Reference proteome</keyword>
<comment type="caution">
    <text evidence="1">The sequence shown here is derived from an EMBL/GenBank/DDBJ whole genome shotgun (WGS) entry which is preliminary data.</text>
</comment>
<dbReference type="Pfam" id="PF11578">
    <property type="entry name" value="DUF3237"/>
    <property type="match status" value="1"/>
</dbReference>
<organism evidence="1 2">
    <name type="scientific">Enterococcus alishanensis</name>
    <dbReference type="NCBI Taxonomy" id="1303817"/>
    <lineage>
        <taxon>Bacteria</taxon>
        <taxon>Bacillati</taxon>
        <taxon>Bacillota</taxon>
        <taxon>Bacilli</taxon>
        <taxon>Lactobacillales</taxon>
        <taxon>Enterococcaceae</taxon>
        <taxon>Enterococcus</taxon>
    </lineage>
</organism>
<sequence>MESFELNKFKIEHLFTYSIDVNADMFIQKLPTGGTRVTGTIAGGKVWGPKIQGKILPVGADWSTVYPNGIVDVDCRTMIETGDGAHINMFYKGRIDLGSEEAAADYANGKFPAVMGTQPMPVLDTDDECYDWCNHYACFGIGRVDFTNDPIVIQYDVYRYYATPFAEN</sequence>
<protein>
    <submittedName>
        <fullName evidence="1">DUF3237 domain-containing protein</fullName>
    </submittedName>
</protein>
<name>A0ABS6TG17_9ENTE</name>
<evidence type="ECO:0000313" key="2">
    <source>
        <dbReference type="Proteomes" id="UP000774130"/>
    </source>
</evidence>
<reference evidence="1 2" key="1">
    <citation type="submission" date="2021-06" db="EMBL/GenBank/DDBJ databases">
        <title>Enterococcus alishanensis sp. nov., a novel lactic acid bacterium isolated from fresh coffee beans.</title>
        <authorList>
            <person name="Chen Y.-S."/>
        </authorList>
    </citation>
    <scope>NUCLEOTIDE SEQUENCE [LARGE SCALE GENOMIC DNA]</scope>
    <source>
        <strain evidence="1 2">ALS3</strain>
    </source>
</reference>
<evidence type="ECO:0000313" key="1">
    <source>
        <dbReference type="EMBL" id="MBV7391891.1"/>
    </source>
</evidence>
<accession>A0ABS6TG17</accession>
<dbReference type="Proteomes" id="UP000774130">
    <property type="component" value="Unassembled WGS sequence"/>
</dbReference>